<evidence type="ECO:0000256" key="1">
    <source>
        <dbReference type="SAM" id="MobiDB-lite"/>
    </source>
</evidence>
<dbReference type="AlphaFoldDB" id="A0A0A9EAF3"/>
<reference evidence="2" key="1">
    <citation type="submission" date="2014-09" db="EMBL/GenBank/DDBJ databases">
        <authorList>
            <person name="Magalhaes I.L.F."/>
            <person name="Oliveira U."/>
            <person name="Santos F.R."/>
            <person name="Vidigal T.H.D.A."/>
            <person name="Brescovit A.D."/>
            <person name="Santos A.J."/>
        </authorList>
    </citation>
    <scope>NUCLEOTIDE SEQUENCE</scope>
    <source>
        <tissue evidence="2">Shoot tissue taken approximately 20 cm above the soil surface</tissue>
    </source>
</reference>
<evidence type="ECO:0000313" key="2">
    <source>
        <dbReference type="EMBL" id="JAD94895.1"/>
    </source>
</evidence>
<reference evidence="2" key="2">
    <citation type="journal article" date="2015" name="Data Brief">
        <title>Shoot transcriptome of the giant reed, Arundo donax.</title>
        <authorList>
            <person name="Barrero R.A."/>
            <person name="Guerrero F.D."/>
            <person name="Moolhuijzen P."/>
            <person name="Goolsby J.A."/>
            <person name="Tidwell J."/>
            <person name="Bellgard S.E."/>
            <person name="Bellgard M.I."/>
        </authorList>
    </citation>
    <scope>NUCLEOTIDE SEQUENCE</scope>
    <source>
        <tissue evidence="2">Shoot tissue taken approximately 20 cm above the soil surface</tissue>
    </source>
</reference>
<protein>
    <submittedName>
        <fullName evidence="2">Uncharacterized protein</fullName>
    </submittedName>
</protein>
<accession>A0A0A9EAF3</accession>
<name>A0A0A9EAF3_ARUDO</name>
<feature type="region of interest" description="Disordered" evidence="1">
    <location>
        <begin position="1"/>
        <end position="26"/>
    </location>
</feature>
<organism evidence="2">
    <name type="scientific">Arundo donax</name>
    <name type="common">Giant reed</name>
    <name type="synonym">Donax arundinaceus</name>
    <dbReference type="NCBI Taxonomy" id="35708"/>
    <lineage>
        <taxon>Eukaryota</taxon>
        <taxon>Viridiplantae</taxon>
        <taxon>Streptophyta</taxon>
        <taxon>Embryophyta</taxon>
        <taxon>Tracheophyta</taxon>
        <taxon>Spermatophyta</taxon>
        <taxon>Magnoliopsida</taxon>
        <taxon>Liliopsida</taxon>
        <taxon>Poales</taxon>
        <taxon>Poaceae</taxon>
        <taxon>PACMAD clade</taxon>
        <taxon>Arundinoideae</taxon>
        <taxon>Arundineae</taxon>
        <taxon>Arundo</taxon>
    </lineage>
</organism>
<proteinExistence type="predicted"/>
<sequence>MHAAALSVSASLMRRHSSALGSTTRRYSRLSLRARMNSTLLLPTAAAAAISSRSQSPAPSA</sequence>
<dbReference type="EMBL" id="GBRH01203000">
    <property type="protein sequence ID" value="JAD94895.1"/>
    <property type="molecule type" value="Transcribed_RNA"/>
</dbReference>